<accession>A0A443JIS3</accession>
<name>A0A443ISB4_9RHOB</name>
<feature type="signal peptide" evidence="1">
    <location>
        <begin position="1"/>
        <end position="24"/>
    </location>
</feature>
<dbReference type="SUPFAM" id="SSF53850">
    <property type="entry name" value="Periplasmic binding protein-like II"/>
    <property type="match status" value="1"/>
</dbReference>
<evidence type="ECO:0000259" key="2">
    <source>
        <dbReference type="Pfam" id="PF09084"/>
    </source>
</evidence>
<keyword evidence="1" id="KW-0732">Signal</keyword>
<comment type="caution">
    <text evidence="3">The sequence shown here is derived from an EMBL/GenBank/DDBJ whole genome shotgun (WGS) entry which is preliminary data.</text>
</comment>
<gene>
    <name evidence="4" type="ORF">D2T30_11335</name>
    <name evidence="3" type="ORF">D2T33_13895</name>
</gene>
<feature type="domain" description="SsuA/THI5-like" evidence="2">
    <location>
        <begin position="37"/>
        <end position="248"/>
    </location>
</feature>
<dbReference type="Pfam" id="PF09084">
    <property type="entry name" value="NMT1"/>
    <property type="match status" value="1"/>
</dbReference>
<dbReference type="Gene3D" id="3.40.190.10">
    <property type="entry name" value="Periplasmic binding protein-like II"/>
    <property type="match status" value="2"/>
</dbReference>
<dbReference type="PANTHER" id="PTHR31528">
    <property type="entry name" value="4-AMINO-5-HYDROXYMETHYL-2-METHYLPYRIMIDINE PHOSPHATE SYNTHASE THI11-RELATED"/>
    <property type="match status" value="1"/>
</dbReference>
<dbReference type="RefSeq" id="WP_128208952.1">
    <property type="nucleotide sequence ID" value="NZ_JBHRSO010000019.1"/>
</dbReference>
<dbReference type="AlphaFoldDB" id="A0A443ISB4"/>
<dbReference type="Proteomes" id="UP000285710">
    <property type="component" value="Unassembled WGS sequence"/>
</dbReference>
<evidence type="ECO:0000313" key="3">
    <source>
        <dbReference type="EMBL" id="RWR09540.1"/>
    </source>
</evidence>
<reference evidence="5 6" key="2">
    <citation type="submission" date="2019-01" db="EMBL/GenBank/DDBJ databases">
        <authorList>
            <person name="Li Y."/>
        </authorList>
    </citation>
    <scope>NUCLEOTIDE SEQUENCE [LARGE SCALE GENOMIC DNA]</scope>
    <source>
        <strain evidence="3 6">2D-5</strain>
        <strain evidence="4 5">SK2B-1</strain>
    </source>
</reference>
<dbReference type="EMBL" id="SAUZ01000012">
    <property type="protein sequence ID" value="RWR20475.1"/>
    <property type="molecule type" value="Genomic_DNA"/>
</dbReference>
<feature type="chain" id="PRO_5033430833" evidence="1">
    <location>
        <begin position="25"/>
        <end position="315"/>
    </location>
</feature>
<evidence type="ECO:0000313" key="4">
    <source>
        <dbReference type="EMBL" id="RWR20475.1"/>
    </source>
</evidence>
<dbReference type="InterPro" id="IPR015168">
    <property type="entry name" value="SsuA/THI5"/>
</dbReference>
<evidence type="ECO:0000256" key="1">
    <source>
        <dbReference type="SAM" id="SignalP"/>
    </source>
</evidence>
<dbReference type="EMBL" id="SAUW01000014">
    <property type="protein sequence ID" value="RWR09540.1"/>
    <property type="molecule type" value="Genomic_DNA"/>
</dbReference>
<dbReference type="GO" id="GO:0009228">
    <property type="term" value="P:thiamine biosynthetic process"/>
    <property type="evidence" value="ECO:0007669"/>
    <property type="project" value="InterPro"/>
</dbReference>
<dbReference type="Proteomes" id="UP000284476">
    <property type="component" value="Unassembled WGS sequence"/>
</dbReference>
<accession>A0A443ISB4</accession>
<sequence>MKLRKSLPILGCAAMLMTAAPVYAQEKLTVLLDWFINPDHAPLIVAEQIGAFKDAGLDVEIIQPSDPSMPPRLVAAGQGDIAISYQPQLYMLAQEQLPVKRVATLVDQPLNVLATVEGKGITSLEDLKGKKVGFSVSGVEEATLGGMLSSAGLSLDDVEMVNVNFQLVAGLLTGQVDAVIGGYRNFEATEIREQGATPIIFPVEEHGTPMYDELIVLSAADKSDDPKIKAFVAALKKGTEYLRAHPQETWERFIKDYPDMNTDLYKTAWIDTLPFFANDPGKLDVERYEAYGAFLKEHKLIGEDVNVMDYAVETE</sequence>
<dbReference type="InterPro" id="IPR027939">
    <property type="entry name" value="NMT1/THI5"/>
</dbReference>
<organism evidence="3 6">
    <name type="scientific">Paenirhodobacter populi</name>
    <dbReference type="NCBI Taxonomy" id="2306993"/>
    <lineage>
        <taxon>Bacteria</taxon>
        <taxon>Pseudomonadati</taxon>
        <taxon>Pseudomonadota</taxon>
        <taxon>Alphaproteobacteria</taxon>
        <taxon>Rhodobacterales</taxon>
        <taxon>Rhodobacter group</taxon>
        <taxon>Paenirhodobacter</taxon>
    </lineage>
</organism>
<evidence type="ECO:0000313" key="6">
    <source>
        <dbReference type="Proteomes" id="UP000285710"/>
    </source>
</evidence>
<proteinExistence type="predicted"/>
<reference evidence="5 6" key="1">
    <citation type="submission" date="2019-01" db="EMBL/GenBank/DDBJ databases">
        <title>Sinorhodobacter populi sp. nov. isolated from the symptomatic bark tissue of Populus euramericana canker.</title>
        <authorList>
            <person name="Xu G."/>
        </authorList>
    </citation>
    <scope>NUCLEOTIDE SEQUENCE [LARGE SCALE GENOMIC DNA]</scope>
    <source>
        <strain evidence="3 6">2D-5</strain>
        <strain evidence="4 5">SK2B-1</strain>
    </source>
</reference>
<keyword evidence="6" id="KW-1185">Reference proteome</keyword>
<evidence type="ECO:0000313" key="5">
    <source>
        <dbReference type="Proteomes" id="UP000284476"/>
    </source>
</evidence>
<protein>
    <submittedName>
        <fullName evidence="3">Thiamine biosynthesis protein</fullName>
    </submittedName>
</protein>
<dbReference type="PANTHER" id="PTHR31528:SF3">
    <property type="entry name" value="THIAMINE BIOSYNTHESIS PROTEIN HI_0357-RELATED"/>
    <property type="match status" value="1"/>
</dbReference>